<keyword evidence="5 13" id="KW-0963">Cytoplasm</keyword>
<dbReference type="GO" id="GO:0046872">
    <property type="term" value="F:metal ion binding"/>
    <property type="evidence" value="ECO:0007669"/>
    <property type="project" value="UniProtKB-KW"/>
</dbReference>
<keyword evidence="7" id="KW-0479">Metal-binding</keyword>
<dbReference type="CDD" id="cd00672">
    <property type="entry name" value="CysRS_core"/>
    <property type="match status" value="1"/>
</dbReference>
<keyword evidence="10 13" id="KW-0067">ATP-binding</keyword>
<evidence type="ECO:0000256" key="9">
    <source>
        <dbReference type="ARBA" id="ARBA00022833"/>
    </source>
</evidence>
<keyword evidence="12 13" id="KW-0030">Aminoacyl-tRNA synthetase</keyword>
<evidence type="ECO:0000259" key="15">
    <source>
        <dbReference type="Pfam" id="PF09190"/>
    </source>
</evidence>
<dbReference type="SUPFAM" id="SSF47323">
    <property type="entry name" value="Anticodon-binding domain of a subclass of class I aminoacyl-tRNA synthetases"/>
    <property type="match status" value="1"/>
</dbReference>
<comment type="caution">
    <text evidence="17">The sequence shown here is derived from an EMBL/GenBank/DDBJ whole genome shotgun (WGS) entry which is preliminary data.</text>
</comment>
<dbReference type="EC" id="6.1.1.16" evidence="13"/>
<keyword evidence="8 13" id="KW-0547">Nucleotide-binding</keyword>
<evidence type="ECO:0000256" key="11">
    <source>
        <dbReference type="ARBA" id="ARBA00022917"/>
    </source>
</evidence>
<dbReference type="InterPro" id="IPR009080">
    <property type="entry name" value="tRNAsynth_Ia_anticodon-bd"/>
</dbReference>
<comment type="subunit">
    <text evidence="4 13">Monomer.</text>
</comment>
<dbReference type="EMBL" id="PFJG01000056">
    <property type="protein sequence ID" value="PIX67883.1"/>
    <property type="molecule type" value="Genomic_DNA"/>
</dbReference>
<evidence type="ECO:0000259" key="16">
    <source>
        <dbReference type="Pfam" id="PF23493"/>
    </source>
</evidence>
<dbReference type="GO" id="GO:0004817">
    <property type="term" value="F:cysteine-tRNA ligase activity"/>
    <property type="evidence" value="ECO:0007669"/>
    <property type="project" value="UniProtKB-UniRule"/>
</dbReference>
<dbReference type="GO" id="GO:0005737">
    <property type="term" value="C:cytoplasm"/>
    <property type="evidence" value="ECO:0007669"/>
    <property type="project" value="UniProtKB-SubCell"/>
</dbReference>
<dbReference type="Pfam" id="PF09190">
    <property type="entry name" value="DALR_2"/>
    <property type="match status" value="1"/>
</dbReference>
<evidence type="ECO:0000256" key="5">
    <source>
        <dbReference type="ARBA" id="ARBA00022490"/>
    </source>
</evidence>
<dbReference type="Pfam" id="PF23493">
    <property type="entry name" value="CysS_C"/>
    <property type="match status" value="1"/>
</dbReference>
<dbReference type="HAMAP" id="MF_00041">
    <property type="entry name" value="Cys_tRNA_synth"/>
    <property type="match status" value="1"/>
</dbReference>
<dbReference type="GO" id="GO:0005524">
    <property type="term" value="F:ATP binding"/>
    <property type="evidence" value="ECO:0007669"/>
    <property type="project" value="UniProtKB-UniRule"/>
</dbReference>
<feature type="binding site" evidence="13">
    <location>
        <position position="250"/>
    </location>
    <ligand>
        <name>ATP</name>
        <dbReference type="ChEBI" id="CHEBI:30616"/>
    </ligand>
</feature>
<dbReference type="PANTHER" id="PTHR10890">
    <property type="entry name" value="CYSTEINYL-TRNA SYNTHETASE"/>
    <property type="match status" value="1"/>
</dbReference>
<name>A0A2M7LII6_9BACT</name>
<gene>
    <name evidence="13" type="primary">cysS</name>
    <name evidence="17" type="ORF">COZ41_02630</name>
</gene>
<evidence type="ECO:0000256" key="4">
    <source>
        <dbReference type="ARBA" id="ARBA00011245"/>
    </source>
</evidence>
<evidence type="ECO:0000256" key="10">
    <source>
        <dbReference type="ARBA" id="ARBA00022840"/>
    </source>
</evidence>
<dbReference type="GO" id="GO:0006423">
    <property type="term" value="P:cysteinyl-tRNA aminoacylation"/>
    <property type="evidence" value="ECO:0007669"/>
    <property type="project" value="UniProtKB-UniRule"/>
</dbReference>
<evidence type="ECO:0000256" key="12">
    <source>
        <dbReference type="ARBA" id="ARBA00023146"/>
    </source>
</evidence>
<evidence type="ECO:0000313" key="18">
    <source>
        <dbReference type="Proteomes" id="UP000229531"/>
    </source>
</evidence>
<organism evidence="17 18">
    <name type="scientific">Candidatus Shapirobacteria bacterium CG_4_10_14_3_um_filter_35_13</name>
    <dbReference type="NCBI Taxonomy" id="1974873"/>
    <lineage>
        <taxon>Bacteria</taxon>
        <taxon>Candidatus Shapironibacteriota</taxon>
    </lineage>
</organism>
<evidence type="ECO:0000256" key="7">
    <source>
        <dbReference type="ARBA" id="ARBA00022723"/>
    </source>
</evidence>
<proteinExistence type="inferred from homology"/>
<accession>A0A2M7LII6</accession>
<dbReference type="Gene3D" id="3.40.50.620">
    <property type="entry name" value="HUPs"/>
    <property type="match status" value="1"/>
</dbReference>
<comment type="cofactor">
    <cofactor evidence="1">
        <name>Zn(2+)</name>
        <dbReference type="ChEBI" id="CHEBI:29105"/>
    </cofactor>
</comment>
<dbReference type="SUPFAM" id="SSF52374">
    <property type="entry name" value="Nucleotidylyl transferase"/>
    <property type="match status" value="1"/>
</dbReference>
<evidence type="ECO:0000256" key="6">
    <source>
        <dbReference type="ARBA" id="ARBA00022598"/>
    </source>
</evidence>
<comment type="catalytic activity">
    <reaction evidence="13">
        <text>tRNA(Cys) + L-cysteine + ATP = L-cysteinyl-tRNA(Cys) + AMP + diphosphate</text>
        <dbReference type="Rhea" id="RHEA:17773"/>
        <dbReference type="Rhea" id="RHEA-COMP:9661"/>
        <dbReference type="Rhea" id="RHEA-COMP:9679"/>
        <dbReference type="ChEBI" id="CHEBI:30616"/>
        <dbReference type="ChEBI" id="CHEBI:33019"/>
        <dbReference type="ChEBI" id="CHEBI:35235"/>
        <dbReference type="ChEBI" id="CHEBI:78442"/>
        <dbReference type="ChEBI" id="CHEBI:78517"/>
        <dbReference type="ChEBI" id="CHEBI:456215"/>
        <dbReference type="EC" id="6.1.1.16"/>
    </reaction>
</comment>
<keyword evidence="6 13" id="KW-0436">Ligase</keyword>
<dbReference type="Pfam" id="PF01406">
    <property type="entry name" value="tRNA-synt_1e"/>
    <property type="match status" value="1"/>
</dbReference>
<protein>
    <recommendedName>
        <fullName evidence="13">Cysteine--tRNA ligase</fullName>
        <ecNumber evidence="13">6.1.1.16</ecNumber>
    </recommendedName>
    <alternativeName>
        <fullName evidence="13">Cysteinyl-tRNA synthetase</fullName>
        <shortName evidence="13">CysRS</shortName>
    </alternativeName>
</protein>
<keyword evidence="9" id="KW-0862">Zinc</keyword>
<comment type="subcellular location">
    <subcellularLocation>
        <location evidence="2 13">Cytoplasm</location>
    </subcellularLocation>
</comment>
<evidence type="ECO:0000256" key="8">
    <source>
        <dbReference type="ARBA" id="ARBA00022741"/>
    </source>
</evidence>
<evidence type="ECO:0000313" key="17">
    <source>
        <dbReference type="EMBL" id="PIX67883.1"/>
    </source>
</evidence>
<keyword evidence="11 13" id="KW-0648">Protein biosynthesis</keyword>
<evidence type="ECO:0000259" key="14">
    <source>
        <dbReference type="Pfam" id="PF01406"/>
    </source>
</evidence>
<feature type="domain" description="Cysteinyl-tRNA synthetase class Ia DALR" evidence="15">
    <location>
        <begin position="327"/>
        <end position="356"/>
    </location>
</feature>
<evidence type="ECO:0000256" key="1">
    <source>
        <dbReference type="ARBA" id="ARBA00001947"/>
    </source>
</evidence>
<dbReference type="InterPro" id="IPR015273">
    <property type="entry name" value="Cys-tRNA-synt_Ia_DALR"/>
</dbReference>
<evidence type="ECO:0000256" key="2">
    <source>
        <dbReference type="ARBA" id="ARBA00004496"/>
    </source>
</evidence>
<sequence>MNVNLFVCGPTVYDYPHLGHAKTYIQFDFVVRYLRWRGYDVTYLQNITDIDDKIINRANENGFKWNELSRKFEEIYIEDMKSLGNTSVNKYARATDYISQIVKQVQTLIDKGFAYKTTDGIYFEVAKFKDYGKLSKRTEVKENDSLSRIDEDKEKRGWNDFCLWKNYKEGEPFWETELGKGRPGWHIEDTAITETEFGPQYDIHGGAVDLIFPHHEAEISQMEAVSGKVPLVKYWMHTGFLNINSEKMSKSKENFTTIREALKQYDFRVIRYLFLNTHYRSEIDFSEPTLIQAQNSVEKLNIFVNSIDKSFDDVEHIELINKIKNEVVEALDNDFNAPIAWAAIYEGVRQFNIAGKLGKNVFRFFEELNSIFEVIDFSNLEVPEDIFKLAKERTDAKSAKDWAKADELREKIKTLGYLVEDFKNDCKIRKLVLS</sequence>
<evidence type="ECO:0000256" key="3">
    <source>
        <dbReference type="ARBA" id="ARBA00005594"/>
    </source>
</evidence>
<dbReference type="InterPro" id="IPR014729">
    <property type="entry name" value="Rossmann-like_a/b/a_fold"/>
</dbReference>
<comment type="similarity">
    <text evidence="3 13">Belongs to the class-I aminoacyl-tRNA synthetase family.</text>
</comment>
<feature type="domain" description="tRNA synthetases class I catalytic" evidence="14">
    <location>
        <begin position="2"/>
        <end position="294"/>
    </location>
</feature>
<dbReference type="Gene3D" id="1.20.120.1910">
    <property type="entry name" value="Cysteine-tRNA ligase, C-terminal anti-codon recognition domain"/>
    <property type="match status" value="1"/>
</dbReference>
<dbReference type="InterPro" id="IPR032678">
    <property type="entry name" value="tRNA-synt_1_cat_dom"/>
</dbReference>
<dbReference type="InterPro" id="IPR015803">
    <property type="entry name" value="Cys-tRNA-ligase"/>
</dbReference>
<feature type="domain" description="Cysteinyl-tRNA ligase anticodon binding" evidence="16">
    <location>
        <begin position="382"/>
        <end position="424"/>
    </location>
</feature>
<dbReference type="InterPro" id="IPR024909">
    <property type="entry name" value="Cys-tRNA/MSH_ligase"/>
</dbReference>
<dbReference type="PANTHER" id="PTHR10890:SF3">
    <property type="entry name" value="CYSTEINE--TRNA LIGASE, CYTOPLASMIC"/>
    <property type="match status" value="1"/>
</dbReference>
<feature type="short sequence motif" description="'HIGH' region" evidence="13">
    <location>
        <begin position="10"/>
        <end position="20"/>
    </location>
</feature>
<reference evidence="18" key="1">
    <citation type="submission" date="2017-09" db="EMBL/GenBank/DDBJ databases">
        <title>Depth-based differentiation of microbial function through sediment-hosted aquifers and enrichment of novel symbionts in the deep terrestrial subsurface.</title>
        <authorList>
            <person name="Probst A.J."/>
            <person name="Ladd B."/>
            <person name="Jarett J.K."/>
            <person name="Geller-Mcgrath D.E."/>
            <person name="Sieber C.M.K."/>
            <person name="Emerson J.B."/>
            <person name="Anantharaman K."/>
            <person name="Thomas B.C."/>
            <person name="Malmstrom R."/>
            <person name="Stieglmeier M."/>
            <person name="Klingl A."/>
            <person name="Woyke T."/>
            <person name="Ryan C.M."/>
            <person name="Banfield J.F."/>
        </authorList>
    </citation>
    <scope>NUCLEOTIDE SEQUENCE [LARGE SCALE GENOMIC DNA]</scope>
</reference>
<evidence type="ECO:0000256" key="13">
    <source>
        <dbReference type="HAMAP-Rule" id="MF_00041"/>
    </source>
</evidence>
<dbReference type="PRINTS" id="PR00983">
    <property type="entry name" value="TRNASYNTHCYS"/>
</dbReference>
<dbReference type="AlphaFoldDB" id="A0A2M7LII6"/>
<comment type="caution">
    <text evidence="13">Lacks conserved residue(s) required for the propagation of feature annotation.</text>
</comment>
<dbReference type="Proteomes" id="UP000229531">
    <property type="component" value="Unassembled WGS sequence"/>
</dbReference>
<feature type="short sequence motif" description="'KMSKS' region" evidence="13">
    <location>
        <begin position="247"/>
        <end position="251"/>
    </location>
</feature>
<dbReference type="NCBIfam" id="TIGR00435">
    <property type="entry name" value="cysS"/>
    <property type="match status" value="1"/>
</dbReference>
<dbReference type="InterPro" id="IPR056411">
    <property type="entry name" value="CysS_C"/>
</dbReference>